<dbReference type="PANTHER" id="PTHR47027:SF25">
    <property type="entry name" value="REVERSE TRANSCRIPTASE DOMAIN-CONTAINING PROTEIN"/>
    <property type="match status" value="1"/>
</dbReference>
<evidence type="ECO:0000313" key="3">
    <source>
        <dbReference type="Proteomes" id="UP001286313"/>
    </source>
</evidence>
<dbReference type="Pfam" id="PF00078">
    <property type="entry name" value="RVT_1"/>
    <property type="match status" value="1"/>
</dbReference>
<proteinExistence type="predicted"/>
<dbReference type="SUPFAM" id="SSF56672">
    <property type="entry name" value="DNA/RNA polymerases"/>
    <property type="match status" value="1"/>
</dbReference>
<dbReference type="EMBL" id="JAWQEG010000514">
    <property type="protein sequence ID" value="KAK3888946.1"/>
    <property type="molecule type" value="Genomic_DNA"/>
</dbReference>
<dbReference type="GO" id="GO:0071897">
    <property type="term" value="P:DNA biosynthetic process"/>
    <property type="evidence" value="ECO:0007669"/>
    <property type="project" value="UniProtKB-ARBA"/>
</dbReference>
<reference evidence="2" key="1">
    <citation type="submission" date="2023-10" db="EMBL/GenBank/DDBJ databases">
        <title>Genome assemblies of two species of porcelain crab, Petrolisthes cinctipes and Petrolisthes manimaculis (Anomura: Porcellanidae).</title>
        <authorList>
            <person name="Angst P."/>
        </authorList>
    </citation>
    <scope>NUCLEOTIDE SEQUENCE</scope>
    <source>
        <strain evidence="2">PB745_01</strain>
        <tissue evidence="2">Gill</tissue>
    </source>
</reference>
<evidence type="ECO:0000313" key="2">
    <source>
        <dbReference type="EMBL" id="KAK3888946.1"/>
    </source>
</evidence>
<keyword evidence="3" id="KW-1185">Reference proteome</keyword>
<gene>
    <name evidence="2" type="ORF">Pcinc_007014</name>
</gene>
<name>A0AAE1GBT1_PETCI</name>
<sequence length="292" mass="33322">MGQKLIGTIRQLYAKASSAVLVQGSVGNWFRTSVGVRQGCLLSPTLFNIFLENIMTDALEDHVGMVSIGGRTIPNLRFADDIDGLAGSEEELINLANCLDETSTKYGMEISTEKSIMINNTDGIHTQITVRGQELEIIKHFKYLGAIISEEGSKLEILLRAVQVTAALAELRPIWLDKNISLKTKLKLLRAIVLSVFLYACETWTLTTELQRRIQAVEMRYYRRILGMSYMDHITNEEVQRKIRQHVGQYEELLTTVKRRKLQWYSHTTRSHGLAKTILQGTVRRGRRRERQ</sequence>
<protein>
    <recommendedName>
        <fullName evidence="1">Reverse transcriptase domain-containing protein</fullName>
    </recommendedName>
</protein>
<dbReference type="PANTHER" id="PTHR47027">
    <property type="entry name" value="REVERSE TRANSCRIPTASE DOMAIN-CONTAINING PROTEIN"/>
    <property type="match status" value="1"/>
</dbReference>
<comment type="caution">
    <text evidence="2">The sequence shown here is derived from an EMBL/GenBank/DDBJ whole genome shotgun (WGS) entry which is preliminary data.</text>
</comment>
<evidence type="ECO:0000259" key="1">
    <source>
        <dbReference type="PROSITE" id="PS50878"/>
    </source>
</evidence>
<dbReference type="PROSITE" id="PS50878">
    <property type="entry name" value="RT_POL"/>
    <property type="match status" value="1"/>
</dbReference>
<feature type="domain" description="Reverse transcriptase" evidence="1">
    <location>
        <begin position="1"/>
        <end position="148"/>
    </location>
</feature>
<accession>A0AAE1GBT1</accession>
<organism evidence="2 3">
    <name type="scientific">Petrolisthes cinctipes</name>
    <name type="common">Flat porcelain crab</name>
    <dbReference type="NCBI Taxonomy" id="88211"/>
    <lineage>
        <taxon>Eukaryota</taxon>
        <taxon>Metazoa</taxon>
        <taxon>Ecdysozoa</taxon>
        <taxon>Arthropoda</taxon>
        <taxon>Crustacea</taxon>
        <taxon>Multicrustacea</taxon>
        <taxon>Malacostraca</taxon>
        <taxon>Eumalacostraca</taxon>
        <taxon>Eucarida</taxon>
        <taxon>Decapoda</taxon>
        <taxon>Pleocyemata</taxon>
        <taxon>Anomura</taxon>
        <taxon>Galatheoidea</taxon>
        <taxon>Porcellanidae</taxon>
        <taxon>Petrolisthes</taxon>
    </lineage>
</organism>
<dbReference type="InterPro" id="IPR043502">
    <property type="entry name" value="DNA/RNA_pol_sf"/>
</dbReference>
<dbReference type="AlphaFoldDB" id="A0AAE1GBT1"/>
<dbReference type="Proteomes" id="UP001286313">
    <property type="component" value="Unassembled WGS sequence"/>
</dbReference>
<dbReference type="InterPro" id="IPR000477">
    <property type="entry name" value="RT_dom"/>
</dbReference>